<dbReference type="Gene3D" id="4.10.240.10">
    <property type="entry name" value="Zn(2)-C6 fungal-type DNA-binding domain"/>
    <property type="match status" value="1"/>
</dbReference>
<protein>
    <recommendedName>
        <fullName evidence="2">Zn(2)-C6 fungal-type domain-containing protein</fullName>
    </recommendedName>
</protein>
<dbReference type="SMART" id="SM00066">
    <property type="entry name" value="GAL4"/>
    <property type="match status" value="1"/>
</dbReference>
<organism evidence="3 4">
    <name type="scientific">Leucosporidium creatinivorum</name>
    <dbReference type="NCBI Taxonomy" id="106004"/>
    <lineage>
        <taxon>Eukaryota</taxon>
        <taxon>Fungi</taxon>
        <taxon>Dikarya</taxon>
        <taxon>Basidiomycota</taxon>
        <taxon>Pucciniomycotina</taxon>
        <taxon>Microbotryomycetes</taxon>
        <taxon>Leucosporidiales</taxon>
        <taxon>Leucosporidium</taxon>
    </lineage>
</organism>
<dbReference type="InterPro" id="IPR001138">
    <property type="entry name" value="Zn2Cys6_DnaBD"/>
</dbReference>
<feature type="region of interest" description="Disordered" evidence="1">
    <location>
        <begin position="1"/>
        <end position="25"/>
    </location>
</feature>
<feature type="domain" description="Zn(2)-C6 fungal-type" evidence="2">
    <location>
        <begin position="78"/>
        <end position="128"/>
    </location>
</feature>
<feature type="region of interest" description="Disordered" evidence="1">
    <location>
        <begin position="231"/>
        <end position="256"/>
    </location>
</feature>
<accession>A0A1Y2FWI3</accession>
<dbReference type="OrthoDB" id="5416384at2759"/>
<dbReference type="GO" id="GO:0000981">
    <property type="term" value="F:DNA-binding transcription factor activity, RNA polymerase II-specific"/>
    <property type="evidence" value="ECO:0007669"/>
    <property type="project" value="InterPro"/>
</dbReference>
<dbReference type="CDD" id="cd00067">
    <property type="entry name" value="GAL4"/>
    <property type="match status" value="1"/>
</dbReference>
<name>A0A1Y2FWI3_9BASI</name>
<reference evidence="3 4" key="1">
    <citation type="submission" date="2016-07" db="EMBL/GenBank/DDBJ databases">
        <title>Pervasive Adenine N6-methylation of Active Genes in Fungi.</title>
        <authorList>
            <consortium name="DOE Joint Genome Institute"/>
            <person name="Mondo S.J."/>
            <person name="Dannebaum R.O."/>
            <person name="Kuo R.C."/>
            <person name="Labutti K."/>
            <person name="Haridas S."/>
            <person name="Kuo A."/>
            <person name="Salamov A."/>
            <person name="Ahrendt S.R."/>
            <person name="Lipzen A."/>
            <person name="Sullivan W."/>
            <person name="Andreopoulos W.B."/>
            <person name="Clum A."/>
            <person name="Lindquist E."/>
            <person name="Daum C."/>
            <person name="Ramamoorthy G.K."/>
            <person name="Gryganskyi A."/>
            <person name="Culley D."/>
            <person name="Magnuson J.K."/>
            <person name="James T.Y."/>
            <person name="O'Malley M.A."/>
            <person name="Stajich J.E."/>
            <person name="Spatafora J.W."/>
            <person name="Visel A."/>
            <person name="Grigoriev I.V."/>
        </authorList>
    </citation>
    <scope>NUCLEOTIDE SEQUENCE [LARGE SCALE GENOMIC DNA]</scope>
    <source>
        <strain evidence="3 4">62-1032</strain>
    </source>
</reference>
<sequence>MAPPPDQQAPELLAHSTTSLQQHPYKVYPAPQLPHLLQDSYEISRSAVSWNSEDLTTGSSASEAARWDQQRSASSKMSRASNVCVRCMELKVKCELGGSFSDDQTACQRCRSAQTECVFDFASQQDPRDTFKDEILARMTALEARMHRLEGRIAQIPLPLPGSTTSAPPAVETETASTSLEGRALNTLRSLPSPTPRSSNPEPPPPQRLQHHSISRRILSINLGSIKAIPIPPRAPSTVPPLCHRRRTPRRTTPAARKTIRRCLSCIDLLLRLKGG</sequence>
<gene>
    <name evidence="3" type="ORF">BCR35DRAFT_337335</name>
</gene>
<dbReference type="InterPro" id="IPR036864">
    <property type="entry name" value="Zn2-C6_fun-type_DNA-bd_sf"/>
</dbReference>
<dbReference type="Proteomes" id="UP000193467">
    <property type="component" value="Unassembled WGS sequence"/>
</dbReference>
<dbReference type="SUPFAM" id="SSF57701">
    <property type="entry name" value="Zn2/Cys6 DNA-binding domain"/>
    <property type="match status" value="1"/>
</dbReference>
<dbReference type="EMBL" id="MCGR01000010">
    <property type="protein sequence ID" value="ORY88389.1"/>
    <property type="molecule type" value="Genomic_DNA"/>
</dbReference>
<evidence type="ECO:0000313" key="4">
    <source>
        <dbReference type="Proteomes" id="UP000193467"/>
    </source>
</evidence>
<comment type="caution">
    <text evidence="3">The sequence shown here is derived from an EMBL/GenBank/DDBJ whole genome shotgun (WGS) entry which is preliminary data.</text>
</comment>
<proteinExistence type="predicted"/>
<evidence type="ECO:0000313" key="3">
    <source>
        <dbReference type="EMBL" id="ORY88389.1"/>
    </source>
</evidence>
<evidence type="ECO:0000259" key="2">
    <source>
        <dbReference type="SMART" id="SM00066"/>
    </source>
</evidence>
<dbReference type="GO" id="GO:0008270">
    <property type="term" value="F:zinc ion binding"/>
    <property type="evidence" value="ECO:0007669"/>
    <property type="project" value="InterPro"/>
</dbReference>
<feature type="region of interest" description="Disordered" evidence="1">
    <location>
        <begin position="157"/>
        <end position="212"/>
    </location>
</feature>
<dbReference type="Pfam" id="PF00172">
    <property type="entry name" value="Zn_clus"/>
    <property type="match status" value="1"/>
</dbReference>
<evidence type="ECO:0000256" key="1">
    <source>
        <dbReference type="SAM" id="MobiDB-lite"/>
    </source>
</evidence>
<feature type="compositionally biased region" description="Low complexity" evidence="1">
    <location>
        <begin position="187"/>
        <end position="200"/>
    </location>
</feature>
<keyword evidence="4" id="KW-1185">Reference proteome</keyword>
<dbReference type="AlphaFoldDB" id="A0A1Y2FWI3"/>
<dbReference type="InParanoid" id="A0A1Y2FWI3"/>